<dbReference type="InterPro" id="IPR005107">
    <property type="entry name" value="CO_DH_flav_C"/>
</dbReference>
<dbReference type="EMBL" id="BMHA01000001">
    <property type="protein sequence ID" value="GGI02368.1"/>
    <property type="molecule type" value="Genomic_DNA"/>
</dbReference>
<proteinExistence type="predicted"/>
<keyword evidence="3" id="KW-0560">Oxidoreductase</keyword>
<dbReference type="OrthoDB" id="9793944at2"/>
<dbReference type="InterPro" id="IPR016167">
    <property type="entry name" value="FAD-bd_PCMH_sub1"/>
</dbReference>
<dbReference type="SUPFAM" id="SSF55447">
    <property type="entry name" value="CO dehydrogenase flavoprotein C-terminal domain-like"/>
    <property type="match status" value="1"/>
</dbReference>
<reference evidence="5" key="2">
    <citation type="submission" date="2020-09" db="EMBL/GenBank/DDBJ databases">
        <authorList>
            <person name="Sun Q."/>
            <person name="Zhou Y."/>
        </authorList>
    </citation>
    <scope>NUCLEOTIDE SEQUENCE</scope>
    <source>
        <strain evidence="5">CGMCC 1.14988</strain>
    </source>
</reference>
<dbReference type="Gene3D" id="3.30.465.10">
    <property type="match status" value="1"/>
</dbReference>
<dbReference type="InterPro" id="IPR036683">
    <property type="entry name" value="CO_DH_flav_C_dom_sf"/>
</dbReference>
<evidence type="ECO:0000256" key="1">
    <source>
        <dbReference type="ARBA" id="ARBA00022630"/>
    </source>
</evidence>
<dbReference type="RefSeq" id="WP_130648078.1">
    <property type="nucleotide sequence ID" value="NZ_BMHA01000001.1"/>
</dbReference>
<dbReference type="InterPro" id="IPR051312">
    <property type="entry name" value="Diverse_Substr_Oxidored"/>
</dbReference>
<dbReference type="SMART" id="SM01092">
    <property type="entry name" value="CO_deh_flav_C"/>
    <property type="match status" value="1"/>
</dbReference>
<gene>
    <name evidence="5" type="ORF">GCM10011354_00120</name>
</gene>
<name>A0A8J3ESV5_9ACTN</name>
<dbReference type="AlphaFoldDB" id="A0A8J3ESV5"/>
<keyword evidence="6" id="KW-1185">Reference proteome</keyword>
<accession>A0A8J3ESV5</accession>
<evidence type="ECO:0000259" key="4">
    <source>
        <dbReference type="PROSITE" id="PS51387"/>
    </source>
</evidence>
<keyword evidence="2" id="KW-0274">FAD</keyword>
<comment type="caution">
    <text evidence="5">The sequence shown here is derived from an EMBL/GenBank/DDBJ whole genome shotgun (WGS) entry which is preliminary data.</text>
</comment>
<keyword evidence="1" id="KW-0285">Flavoprotein</keyword>
<evidence type="ECO:0000313" key="6">
    <source>
        <dbReference type="Proteomes" id="UP000650511"/>
    </source>
</evidence>
<dbReference type="PROSITE" id="PS51387">
    <property type="entry name" value="FAD_PCMH"/>
    <property type="match status" value="1"/>
</dbReference>
<sequence>MPLTFHHPTSLMAACELLAELDDAHLIAGGVSLSLMVREGFVETDHLVGLGRVDGLGEMARVDGALVLGARVTHDRLAHSESVREVIGCAPRVFGGIGNSRVRNAGTLGGNLAHADPAQDPPLLLAAARAVAEVRSVRGTRDVAVAELATGVFETALEADEVIARVRVPVPATSRRFGYCKLTPNSHDDYGTANAAVALESTPDGSGWSLRIVVGAVVATPFVLDVPDVDVDSLEAGLPSAVTEALATIRPQHDRKGTPAYKAALAQVAVRRAVDAALRDDASAGPRSSA</sequence>
<dbReference type="PANTHER" id="PTHR42659">
    <property type="entry name" value="XANTHINE DEHYDROGENASE SUBUNIT C-RELATED"/>
    <property type="match status" value="1"/>
</dbReference>
<evidence type="ECO:0000256" key="3">
    <source>
        <dbReference type="ARBA" id="ARBA00023002"/>
    </source>
</evidence>
<evidence type="ECO:0000313" key="5">
    <source>
        <dbReference type="EMBL" id="GGI02368.1"/>
    </source>
</evidence>
<dbReference type="InterPro" id="IPR016166">
    <property type="entry name" value="FAD-bd_PCMH"/>
</dbReference>
<dbReference type="PANTHER" id="PTHR42659:SF2">
    <property type="entry name" value="XANTHINE DEHYDROGENASE SUBUNIT C-RELATED"/>
    <property type="match status" value="1"/>
</dbReference>
<dbReference type="GO" id="GO:0071949">
    <property type="term" value="F:FAD binding"/>
    <property type="evidence" value="ECO:0007669"/>
    <property type="project" value="InterPro"/>
</dbReference>
<dbReference type="Gene3D" id="3.30.390.50">
    <property type="entry name" value="CO dehydrogenase flavoprotein, C-terminal domain"/>
    <property type="match status" value="1"/>
</dbReference>
<dbReference type="Pfam" id="PF03450">
    <property type="entry name" value="CO_deh_flav_C"/>
    <property type="match status" value="1"/>
</dbReference>
<organism evidence="5 6">
    <name type="scientific">Egicoccus halophilus</name>
    <dbReference type="NCBI Taxonomy" id="1670830"/>
    <lineage>
        <taxon>Bacteria</taxon>
        <taxon>Bacillati</taxon>
        <taxon>Actinomycetota</taxon>
        <taxon>Nitriliruptoria</taxon>
        <taxon>Egicoccales</taxon>
        <taxon>Egicoccaceae</taxon>
        <taxon>Egicoccus</taxon>
    </lineage>
</organism>
<dbReference type="Gene3D" id="3.30.43.10">
    <property type="entry name" value="Uridine Diphospho-n-acetylenolpyruvylglucosamine Reductase, domain 2"/>
    <property type="match status" value="1"/>
</dbReference>
<dbReference type="Proteomes" id="UP000650511">
    <property type="component" value="Unassembled WGS sequence"/>
</dbReference>
<dbReference type="Pfam" id="PF00941">
    <property type="entry name" value="FAD_binding_5"/>
    <property type="match status" value="1"/>
</dbReference>
<dbReference type="InterPro" id="IPR016169">
    <property type="entry name" value="FAD-bd_PCMH_sub2"/>
</dbReference>
<dbReference type="InterPro" id="IPR002346">
    <property type="entry name" value="Mopterin_DH_FAD-bd"/>
</dbReference>
<feature type="domain" description="FAD-binding PCMH-type" evidence="4">
    <location>
        <begin position="1"/>
        <end position="173"/>
    </location>
</feature>
<protein>
    <recommendedName>
        <fullName evidence="4">FAD-binding PCMH-type domain-containing protein</fullName>
    </recommendedName>
</protein>
<evidence type="ECO:0000256" key="2">
    <source>
        <dbReference type="ARBA" id="ARBA00022827"/>
    </source>
</evidence>
<reference evidence="5" key="1">
    <citation type="journal article" date="2014" name="Int. J. Syst. Evol. Microbiol.">
        <title>Complete genome sequence of Corynebacterium casei LMG S-19264T (=DSM 44701T), isolated from a smear-ripened cheese.</title>
        <authorList>
            <consortium name="US DOE Joint Genome Institute (JGI-PGF)"/>
            <person name="Walter F."/>
            <person name="Albersmeier A."/>
            <person name="Kalinowski J."/>
            <person name="Ruckert C."/>
        </authorList>
    </citation>
    <scope>NUCLEOTIDE SEQUENCE</scope>
    <source>
        <strain evidence="5">CGMCC 1.14988</strain>
    </source>
</reference>
<dbReference type="GO" id="GO:0016491">
    <property type="term" value="F:oxidoreductase activity"/>
    <property type="evidence" value="ECO:0007669"/>
    <property type="project" value="UniProtKB-KW"/>
</dbReference>
<dbReference type="SUPFAM" id="SSF56176">
    <property type="entry name" value="FAD-binding/transporter-associated domain-like"/>
    <property type="match status" value="1"/>
</dbReference>
<dbReference type="InterPro" id="IPR036318">
    <property type="entry name" value="FAD-bd_PCMH-like_sf"/>
</dbReference>